<organism evidence="1 2">
    <name type="scientific">Rhizophagus irregularis</name>
    <dbReference type="NCBI Taxonomy" id="588596"/>
    <lineage>
        <taxon>Eukaryota</taxon>
        <taxon>Fungi</taxon>
        <taxon>Fungi incertae sedis</taxon>
        <taxon>Mucoromycota</taxon>
        <taxon>Glomeromycotina</taxon>
        <taxon>Glomeromycetes</taxon>
        <taxon>Glomerales</taxon>
        <taxon>Glomeraceae</taxon>
        <taxon>Rhizophagus</taxon>
    </lineage>
</organism>
<evidence type="ECO:0000313" key="1">
    <source>
        <dbReference type="EMBL" id="PKK55415.1"/>
    </source>
</evidence>
<reference evidence="1 2" key="1">
    <citation type="submission" date="2016-04" db="EMBL/GenBank/DDBJ databases">
        <title>Genome analyses suggest a sexual origin of heterokaryosis in a supposedly ancient asexual fungus.</title>
        <authorList>
            <person name="Ropars J."/>
            <person name="Sedzielewska K."/>
            <person name="Noel J."/>
            <person name="Charron P."/>
            <person name="Farinelli L."/>
            <person name="Marton T."/>
            <person name="Kruger M."/>
            <person name="Pelin A."/>
            <person name="Brachmann A."/>
            <person name="Corradi N."/>
        </authorList>
    </citation>
    <scope>NUCLEOTIDE SEQUENCE [LARGE SCALE GENOMIC DNA]</scope>
    <source>
        <strain evidence="1 2">C2</strain>
    </source>
</reference>
<comment type="caution">
    <text evidence="1">The sequence shown here is derived from an EMBL/GenBank/DDBJ whole genome shotgun (WGS) entry which is preliminary data.</text>
</comment>
<dbReference type="VEuPathDB" id="FungiDB:FUN_012508"/>
<gene>
    <name evidence="1" type="ORF">RhiirC2_802453</name>
</gene>
<accession>A0A2N1M199</accession>
<proteinExistence type="predicted"/>
<evidence type="ECO:0000313" key="2">
    <source>
        <dbReference type="Proteomes" id="UP000233469"/>
    </source>
</evidence>
<reference evidence="1 2" key="2">
    <citation type="submission" date="2017-10" db="EMBL/GenBank/DDBJ databases">
        <title>Extensive intraspecific genome diversity in a model arbuscular mycorrhizal fungus.</title>
        <authorList>
            <person name="Chen E.C.H."/>
            <person name="Morin E."/>
            <person name="Baudet D."/>
            <person name="Noel J."/>
            <person name="Ndikumana S."/>
            <person name="Charron P."/>
            <person name="St-Onge C."/>
            <person name="Giorgi J."/>
            <person name="Grigoriev I.V."/>
            <person name="Roux C."/>
            <person name="Martin F.M."/>
            <person name="Corradi N."/>
        </authorList>
    </citation>
    <scope>NUCLEOTIDE SEQUENCE [LARGE SCALE GENOMIC DNA]</scope>
    <source>
        <strain evidence="1 2">C2</strain>
    </source>
</reference>
<name>A0A2N1M199_9GLOM</name>
<dbReference type="AlphaFoldDB" id="A0A2N1M199"/>
<dbReference type="EMBL" id="LLXL01007663">
    <property type="protein sequence ID" value="PKK55415.1"/>
    <property type="molecule type" value="Genomic_DNA"/>
</dbReference>
<sequence length="53" mass="6555">MICLSNREDSNHVLHIYDKPWRSSVIRKLLQYADEMEEKTQNIKMARKRWYDD</sequence>
<protein>
    <submittedName>
        <fullName evidence="1">Uncharacterized protein</fullName>
    </submittedName>
</protein>
<dbReference type="Proteomes" id="UP000233469">
    <property type="component" value="Unassembled WGS sequence"/>
</dbReference>